<dbReference type="GO" id="GO:0019546">
    <property type="term" value="P:L-arginine deiminase pathway"/>
    <property type="evidence" value="ECO:0007669"/>
    <property type="project" value="TreeGrafter"/>
</dbReference>
<dbReference type="EMBL" id="FNBW01000003">
    <property type="protein sequence ID" value="SDF41797.1"/>
    <property type="molecule type" value="Genomic_DNA"/>
</dbReference>
<dbReference type="Proteomes" id="UP000198615">
    <property type="component" value="Unassembled WGS sequence"/>
</dbReference>
<organism evidence="5 6">
    <name type="scientific">Thalassobaculum litoreum DSM 18839</name>
    <dbReference type="NCBI Taxonomy" id="1123362"/>
    <lineage>
        <taxon>Bacteria</taxon>
        <taxon>Pseudomonadati</taxon>
        <taxon>Pseudomonadota</taxon>
        <taxon>Alphaproteobacteria</taxon>
        <taxon>Rhodospirillales</taxon>
        <taxon>Thalassobaculaceae</taxon>
        <taxon>Thalassobaculum</taxon>
    </lineage>
</organism>
<dbReference type="PANTHER" id="PTHR47271:SF2">
    <property type="entry name" value="ARGININE DEIMINASE"/>
    <property type="match status" value="1"/>
</dbReference>
<dbReference type="GO" id="GO:0016990">
    <property type="term" value="F:arginine deiminase activity"/>
    <property type="evidence" value="ECO:0007669"/>
    <property type="project" value="UniProtKB-EC"/>
</dbReference>
<gene>
    <name evidence="5" type="ORF">SAMN05660686_01257</name>
</gene>
<dbReference type="OrthoDB" id="9807502at2"/>
<comment type="catalytic activity">
    <reaction evidence="3">
        <text>L-arginine + H2O = L-citrulline + NH4(+)</text>
        <dbReference type="Rhea" id="RHEA:19597"/>
        <dbReference type="ChEBI" id="CHEBI:15377"/>
        <dbReference type="ChEBI" id="CHEBI:28938"/>
        <dbReference type="ChEBI" id="CHEBI:32682"/>
        <dbReference type="ChEBI" id="CHEBI:57743"/>
        <dbReference type="EC" id="3.5.3.6"/>
    </reaction>
</comment>
<evidence type="ECO:0000256" key="4">
    <source>
        <dbReference type="SAM" id="MobiDB-lite"/>
    </source>
</evidence>
<feature type="compositionally biased region" description="Polar residues" evidence="4">
    <location>
        <begin position="1"/>
        <end position="10"/>
    </location>
</feature>
<dbReference type="SUPFAM" id="SSF55909">
    <property type="entry name" value="Pentein"/>
    <property type="match status" value="1"/>
</dbReference>
<dbReference type="RefSeq" id="WP_093148982.1">
    <property type="nucleotide sequence ID" value="NZ_FNBW01000003.1"/>
</dbReference>
<evidence type="ECO:0000313" key="5">
    <source>
        <dbReference type="EMBL" id="SDF41797.1"/>
    </source>
</evidence>
<comment type="caution">
    <text evidence="5">The sequence shown here is derived from an EMBL/GenBank/DDBJ whole genome shotgun (WGS) entry which is preliminary data.</text>
</comment>
<dbReference type="Pfam" id="PF19420">
    <property type="entry name" value="DDAH_eukar"/>
    <property type="match status" value="1"/>
</dbReference>
<accession>A0A8G2EUK5</accession>
<dbReference type="EC" id="3.5.3.6" evidence="2"/>
<reference evidence="5 6" key="1">
    <citation type="submission" date="2016-10" db="EMBL/GenBank/DDBJ databases">
        <authorList>
            <person name="Varghese N."/>
            <person name="Submissions S."/>
        </authorList>
    </citation>
    <scope>NUCLEOTIDE SEQUENCE [LARGE SCALE GENOMIC DNA]</scope>
    <source>
        <strain evidence="5 6">DSM 18839</strain>
    </source>
</reference>
<dbReference type="PANTHER" id="PTHR47271">
    <property type="entry name" value="ARGININE DEIMINASE"/>
    <property type="match status" value="1"/>
</dbReference>
<evidence type="ECO:0000256" key="1">
    <source>
        <dbReference type="ARBA" id="ARBA00005213"/>
    </source>
</evidence>
<dbReference type="Gene3D" id="3.75.10.10">
    <property type="entry name" value="L-arginine/glycine Amidinotransferase, Chain A"/>
    <property type="match status" value="1"/>
</dbReference>
<evidence type="ECO:0000256" key="3">
    <source>
        <dbReference type="ARBA" id="ARBA00049429"/>
    </source>
</evidence>
<keyword evidence="5" id="KW-0378">Hydrolase</keyword>
<evidence type="ECO:0000256" key="2">
    <source>
        <dbReference type="ARBA" id="ARBA00012171"/>
    </source>
</evidence>
<name>A0A8G2EUK5_9PROT</name>
<proteinExistence type="predicted"/>
<evidence type="ECO:0000313" key="6">
    <source>
        <dbReference type="Proteomes" id="UP000198615"/>
    </source>
</evidence>
<comment type="pathway">
    <text evidence="1">Amino-acid degradation; L-arginine degradation via ADI pathway; carbamoyl phosphate from L-arginine: step 1/2.</text>
</comment>
<dbReference type="AlphaFoldDB" id="A0A8G2EUK5"/>
<sequence>MDKTGNTFNSAAYGGPGWQGRTRTHREEIGDLWTASGIDSEYATLRSVLLHRPGGELAAALEDPNSVQMLEALDLGRAGEQHDAMAEAYRANGVDAQYVDPAGQPTPNQMFCADLFVMSPEGAILARPASTVRAGEERWVARRLADAGVPILRTMTGNAVFEGADLMWLDPETVMVGLGLRTNEDAAAQIASSMEEIGVETLAVDMPYGTMHFMGMLRIVDRDLAICWPRRTPFSTVRALEERGYEILWLPTSEPDSVLNRALNIVTLGPRKILMLAGYDAVQKAYEKAGIECVTIDGSELVKAAGAIGCLTGVVRRDLVG</sequence>
<protein>
    <recommendedName>
        <fullName evidence="2">arginine deiminase</fullName>
        <ecNumber evidence="2">3.5.3.6</ecNumber>
    </recommendedName>
</protein>
<feature type="region of interest" description="Disordered" evidence="4">
    <location>
        <begin position="1"/>
        <end position="22"/>
    </location>
</feature>
<keyword evidence="6" id="KW-1185">Reference proteome</keyword>